<dbReference type="EMBL" id="JAHRHJ020000011">
    <property type="protein sequence ID" value="KAH9294837.1"/>
    <property type="molecule type" value="Genomic_DNA"/>
</dbReference>
<reference evidence="2 3" key="1">
    <citation type="journal article" date="2021" name="Nat. Plants">
        <title>The Taxus genome provides insights into paclitaxel biosynthesis.</title>
        <authorList>
            <person name="Xiong X."/>
            <person name="Gou J."/>
            <person name="Liao Q."/>
            <person name="Li Y."/>
            <person name="Zhou Q."/>
            <person name="Bi G."/>
            <person name="Li C."/>
            <person name="Du R."/>
            <person name="Wang X."/>
            <person name="Sun T."/>
            <person name="Guo L."/>
            <person name="Liang H."/>
            <person name="Lu P."/>
            <person name="Wu Y."/>
            <person name="Zhang Z."/>
            <person name="Ro D.K."/>
            <person name="Shang Y."/>
            <person name="Huang S."/>
            <person name="Yan J."/>
        </authorList>
    </citation>
    <scope>NUCLEOTIDE SEQUENCE [LARGE SCALE GENOMIC DNA]</scope>
    <source>
        <strain evidence="2">Ta-2019</strain>
    </source>
</reference>
<proteinExistence type="predicted"/>
<gene>
    <name evidence="2" type="ORF">KI387_038425</name>
</gene>
<evidence type="ECO:0000256" key="1">
    <source>
        <dbReference type="SAM" id="MobiDB-lite"/>
    </source>
</evidence>
<protein>
    <submittedName>
        <fullName evidence="2">Uncharacterized protein</fullName>
    </submittedName>
</protein>
<accession>A0AA38FAU1</accession>
<keyword evidence="3" id="KW-1185">Reference proteome</keyword>
<evidence type="ECO:0000313" key="2">
    <source>
        <dbReference type="EMBL" id="KAH9294837.1"/>
    </source>
</evidence>
<dbReference type="AlphaFoldDB" id="A0AA38FAU1"/>
<evidence type="ECO:0000313" key="3">
    <source>
        <dbReference type="Proteomes" id="UP000824469"/>
    </source>
</evidence>
<name>A0AA38FAU1_TAXCH</name>
<sequence>MRDRTEVRWRDPGGERSQVDGPMRSGRVSGLVERLEVEVLHGGGRRGVRWTTSTVARHATMEVMLRR</sequence>
<feature type="region of interest" description="Disordered" evidence="1">
    <location>
        <begin position="1"/>
        <end position="26"/>
    </location>
</feature>
<feature type="compositionally biased region" description="Basic and acidic residues" evidence="1">
    <location>
        <begin position="1"/>
        <end position="18"/>
    </location>
</feature>
<feature type="non-terminal residue" evidence="2">
    <location>
        <position position="67"/>
    </location>
</feature>
<organism evidence="2 3">
    <name type="scientific">Taxus chinensis</name>
    <name type="common">Chinese yew</name>
    <name type="synonym">Taxus wallichiana var. chinensis</name>
    <dbReference type="NCBI Taxonomy" id="29808"/>
    <lineage>
        <taxon>Eukaryota</taxon>
        <taxon>Viridiplantae</taxon>
        <taxon>Streptophyta</taxon>
        <taxon>Embryophyta</taxon>
        <taxon>Tracheophyta</taxon>
        <taxon>Spermatophyta</taxon>
        <taxon>Pinopsida</taxon>
        <taxon>Pinidae</taxon>
        <taxon>Conifers II</taxon>
        <taxon>Cupressales</taxon>
        <taxon>Taxaceae</taxon>
        <taxon>Taxus</taxon>
    </lineage>
</organism>
<dbReference type="Proteomes" id="UP000824469">
    <property type="component" value="Unassembled WGS sequence"/>
</dbReference>
<comment type="caution">
    <text evidence="2">The sequence shown here is derived from an EMBL/GenBank/DDBJ whole genome shotgun (WGS) entry which is preliminary data.</text>
</comment>